<evidence type="ECO:0000313" key="2">
    <source>
        <dbReference type="EMBL" id="KAI9261507.1"/>
    </source>
</evidence>
<feature type="domain" description="F-box" evidence="1">
    <location>
        <begin position="30"/>
        <end position="77"/>
    </location>
</feature>
<evidence type="ECO:0000259" key="1">
    <source>
        <dbReference type="PROSITE" id="PS50181"/>
    </source>
</evidence>
<evidence type="ECO:0000313" key="3">
    <source>
        <dbReference type="Proteomes" id="UP001209540"/>
    </source>
</evidence>
<dbReference type="SUPFAM" id="SSF52047">
    <property type="entry name" value="RNI-like"/>
    <property type="match status" value="1"/>
</dbReference>
<accession>A0AAD5PDN5</accession>
<gene>
    <name evidence="2" type="ORF">BDA99DRAFT_537895</name>
</gene>
<dbReference type="InterPro" id="IPR036047">
    <property type="entry name" value="F-box-like_dom_sf"/>
</dbReference>
<dbReference type="EMBL" id="JAIXMP010000015">
    <property type="protein sequence ID" value="KAI9261507.1"/>
    <property type="molecule type" value="Genomic_DNA"/>
</dbReference>
<comment type="caution">
    <text evidence="2">The sequence shown here is derived from an EMBL/GenBank/DDBJ whole genome shotgun (WGS) entry which is preliminary data.</text>
</comment>
<dbReference type="Gene3D" id="3.80.10.10">
    <property type="entry name" value="Ribonuclease Inhibitor"/>
    <property type="match status" value="1"/>
</dbReference>
<reference evidence="2" key="2">
    <citation type="submission" date="2023-02" db="EMBL/GenBank/DDBJ databases">
        <authorList>
            <consortium name="DOE Joint Genome Institute"/>
            <person name="Mondo S.J."/>
            <person name="Chang Y."/>
            <person name="Wang Y."/>
            <person name="Ahrendt S."/>
            <person name="Andreopoulos W."/>
            <person name="Barry K."/>
            <person name="Beard J."/>
            <person name="Benny G.L."/>
            <person name="Blankenship S."/>
            <person name="Bonito G."/>
            <person name="Cuomo C."/>
            <person name="Desiro A."/>
            <person name="Gervers K.A."/>
            <person name="Hundley H."/>
            <person name="Kuo A."/>
            <person name="LaButti K."/>
            <person name="Lang B.F."/>
            <person name="Lipzen A."/>
            <person name="O'Donnell K."/>
            <person name="Pangilinan J."/>
            <person name="Reynolds N."/>
            <person name="Sandor L."/>
            <person name="Smith M.W."/>
            <person name="Tsang A."/>
            <person name="Grigoriev I.V."/>
            <person name="Stajich J.E."/>
            <person name="Spatafora J.W."/>
        </authorList>
    </citation>
    <scope>NUCLEOTIDE SEQUENCE</scope>
    <source>
        <strain evidence="2">RSA 2281</strain>
    </source>
</reference>
<dbReference type="InterPro" id="IPR001810">
    <property type="entry name" value="F-box_dom"/>
</dbReference>
<name>A0AAD5PDN5_9FUNG</name>
<dbReference type="AlphaFoldDB" id="A0AAD5PDN5"/>
<organism evidence="2 3">
    <name type="scientific">Phascolomyces articulosus</name>
    <dbReference type="NCBI Taxonomy" id="60185"/>
    <lineage>
        <taxon>Eukaryota</taxon>
        <taxon>Fungi</taxon>
        <taxon>Fungi incertae sedis</taxon>
        <taxon>Mucoromycota</taxon>
        <taxon>Mucoromycotina</taxon>
        <taxon>Mucoromycetes</taxon>
        <taxon>Mucorales</taxon>
        <taxon>Lichtheimiaceae</taxon>
        <taxon>Phascolomyces</taxon>
    </lineage>
</organism>
<proteinExistence type="predicted"/>
<dbReference type="PROSITE" id="PS50181">
    <property type="entry name" value="FBOX"/>
    <property type="match status" value="1"/>
</dbReference>
<sequence length="266" mass="29970">MSLRRTRLSSTCHQDFEQRIENEAKLIGLLDPLVQLPSDIVCRVIDYVPQDTVAQCALLSSAWRSFILGYPNPWRSMGGNYLSKFGTLCCHCYRILRLVTHHVEDLELSATDRSATIKPIKLLDEFFFFRSSIADIGNQLSRLSNLSFEECRFDTSELKQTITTFAENTPIPLQRITISPDCKGVDEETKVICAGIQSLTDLTIELGRMNAIGIKAFVQGISRLPLLYNLDTGCTNMNMEDLHTISANTSLCFICIVCIGEFSIRR</sequence>
<protein>
    <recommendedName>
        <fullName evidence="1">F-box domain-containing protein</fullName>
    </recommendedName>
</protein>
<keyword evidence="3" id="KW-1185">Reference proteome</keyword>
<dbReference type="Pfam" id="PF00646">
    <property type="entry name" value="F-box"/>
    <property type="match status" value="1"/>
</dbReference>
<dbReference type="Proteomes" id="UP001209540">
    <property type="component" value="Unassembled WGS sequence"/>
</dbReference>
<dbReference type="InterPro" id="IPR032675">
    <property type="entry name" value="LRR_dom_sf"/>
</dbReference>
<reference evidence="2" key="1">
    <citation type="journal article" date="2022" name="IScience">
        <title>Evolution of zygomycete secretomes and the origins of terrestrial fungal ecologies.</title>
        <authorList>
            <person name="Chang Y."/>
            <person name="Wang Y."/>
            <person name="Mondo S."/>
            <person name="Ahrendt S."/>
            <person name="Andreopoulos W."/>
            <person name="Barry K."/>
            <person name="Beard J."/>
            <person name="Benny G.L."/>
            <person name="Blankenship S."/>
            <person name="Bonito G."/>
            <person name="Cuomo C."/>
            <person name="Desiro A."/>
            <person name="Gervers K.A."/>
            <person name="Hundley H."/>
            <person name="Kuo A."/>
            <person name="LaButti K."/>
            <person name="Lang B.F."/>
            <person name="Lipzen A."/>
            <person name="O'Donnell K."/>
            <person name="Pangilinan J."/>
            <person name="Reynolds N."/>
            <person name="Sandor L."/>
            <person name="Smith M.E."/>
            <person name="Tsang A."/>
            <person name="Grigoriev I.V."/>
            <person name="Stajich J.E."/>
            <person name="Spatafora J.W."/>
        </authorList>
    </citation>
    <scope>NUCLEOTIDE SEQUENCE</scope>
    <source>
        <strain evidence="2">RSA 2281</strain>
    </source>
</reference>
<dbReference type="SUPFAM" id="SSF81383">
    <property type="entry name" value="F-box domain"/>
    <property type="match status" value="1"/>
</dbReference>